<dbReference type="EMBL" id="CP024199">
    <property type="protein sequence ID" value="AUG53481.1"/>
    <property type="molecule type" value="Genomic_DNA"/>
</dbReference>
<reference evidence="1 2" key="1">
    <citation type="submission" date="2017-10" db="EMBL/GenBank/DDBJ databases">
        <title>Biodiversity and function of Thalassospira species in the particle-attached aromatic-hydrocarbon-degrading consortia from the surface seawater of the China South Sea.</title>
        <authorList>
            <person name="Dong C."/>
            <person name="Liu R."/>
            <person name="Shao Z."/>
        </authorList>
    </citation>
    <scope>NUCLEOTIDE SEQUENCE [LARGE SCALE GENOMIC DNA]</scope>
    <source>
        <strain evidence="1 2">CSC3H3</strain>
    </source>
</reference>
<evidence type="ECO:0000313" key="2">
    <source>
        <dbReference type="Proteomes" id="UP000233458"/>
    </source>
</evidence>
<protein>
    <submittedName>
        <fullName evidence="1">Uncharacterized protein</fullName>
    </submittedName>
</protein>
<sequence>MKDLGTIQAHFPGFNPAVFTKNRFALRIKHGLFVLLFPSFIGEDKAQAHQAWPARAAAGSTQAGS</sequence>
<name>A0ABN5FIR0_9PROT</name>
<gene>
    <name evidence="1" type="ORF">CSC3H3_12730</name>
</gene>
<accession>A0ABN5FIR0</accession>
<organism evidence="1 2">
    <name type="scientific">Thalassospira marina</name>
    <dbReference type="NCBI Taxonomy" id="2048283"/>
    <lineage>
        <taxon>Bacteria</taxon>
        <taxon>Pseudomonadati</taxon>
        <taxon>Pseudomonadota</taxon>
        <taxon>Alphaproteobacteria</taxon>
        <taxon>Rhodospirillales</taxon>
        <taxon>Thalassospiraceae</taxon>
        <taxon>Thalassospira</taxon>
    </lineage>
</organism>
<keyword evidence="2" id="KW-1185">Reference proteome</keyword>
<proteinExistence type="predicted"/>
<dbReference type="Proteomes" id="UP000233458">
    <property type="component" value="Chromosome"/>
</dbReference>
<evidence type="ECO:0000313" key="1">
    <source>
        <dbReference type="EMBL" id="AUG53481.1"/>
    </source>
</evidence>